<proteinExistence type="predicted"/>
<sequence>MDFDLSELACVEQTFFDAGYEDGRAHGRIHGLIEGRALGREKGFEIGEELGFYEGAARVWAAVYTREGKDDHRAAHHARQLLALIASFPRTNPHADDGIDLGALLRQIRSRYKALCASVGVRPSLRAS</sequence>
<dbReference type="EMBL" id="MU273721">
    <property type="protein sequence ID" value="KAI0028807.1"/>
    <property type="molecule type" value="Genomic_DNA"/>
</dbReference>
<reference evidence="1" key="2">
    <citation type="journal article" date="2022" name="New Phytol.">
        <title>Evolutionary transition to the ectomycorrhizal habit in the genomes of a hyperdiverse lineage of mushroom-forming fungi.</title>
        <authorList>
            <person name="Looney B."/>
            <person name="Miyauchi S."/>
            <person name="Morin E."/>
            <person name="Drula E."/>
            <person name="Courty P.E."/>
            <person name="Kohler A."/>
            <person name="Kuo A."/>
            <person name="LaButti K."/>
            <person name="Pangilinan J."/>
            <person name="Lipzen A."/>
            <person name="Riley R."/>
            <person name="Andreopoulos W."/>
            <person name="He G."/>
            <person name="Johnson J."/>
            <person name="Nolan M."/>
            <person name="Tritt A."/>
            <person name="Barry K.W."/>
            <person name="Grigoriev I.V."/>
            <person name="Nagy L.G."/>
            <person name="Hibbett D."/>
            <person name="Henrissat B."/>
            <person name="Matheny P.B."/>
            <person name="Labbe J."/>
            <person name="Martin F.M."/>
        </authorList>
    </citation>
    <scope>NUCLEOTIDE SEQUENCE</scope>
    <source>
        <strain evidence="1">EC-137</strain>
    </source>
</reference>
<evidence type="ECO:0000313" key="2">
    <source>
        <dbReference type="Proteomes" id="UP000814128"/>
    </source>
</evidence>
<reference evidence="1" key="1">
    <citation type="submission" date="2021-02" db="EMBL/GenBank/DDBJ databases">
        <authorList>
            <consortium name="DOE Joint Genome Institute"/>
            <person name="Ahrendt S."/>
            <person name="Looney B.P."/>
            <person name="Miyauchi S."/>
            <person name="Morin E."/>
            <person name="Drula E."/>
            <person name="Courty P.E."/>
            <person name="Chicoki N."/>
            <person name="Fauchery L."/>
            <person name="Kohler A."/>
            <person name="Kuo A."/>
            <person name="Labutti K."/>
            <person name="Pangilinan J."/>
            <person name="Lipzen A."/>
            <person name="Riley R."/>
            <person name="Andreopoulos W."/>
            <person name="He G."/>
            <person name="Johnson J."/>
            <person name="Barry K.W."/>
            <person name="Grigoriev I.V."/>
            <person name="Nagy L."/>
            <person name="Hibbett D."/>
            <person name="Henrissat B."/>
            <person name="Matheny P.B."/>
            <person name="Labbe J."/>
            <person name="Martin F."/>
        </authorList>
    </citation>
    <scope>NUCLEOTIDE SEQUENCE</scope>
    <source>
        <strain evidence="1">EC-137</strain>
    </source>
</reference>
<evidence type="ECO:0000313" key="1">
    <source>
        <dbReference type="EMBL" id="KAI0028807.1"/>
    </source>
</evidence>
<protein>
    <submittedName>
        <fullName evidence="1">Uncharacterized protein</fullName>
    </submittedName>
</protein>
<organism evidence="1 2">
    <name type="scientific">Vararia minispora EC-137</name>
    <dbReference type="NCBI Taxonomy" id="1314806"/>
    <lineage>
        <taxon>Eukaryota</taxon>
        <taxon>Fungi</taxon>
        <taxon>Dikarya</taxon>
        <taxon>Basidiomycota</taxon>
        <taxon>Agaricomycotina</taxon>
        <taxon>Agaricomycetes</taxon>
        <taxon>Russulales</taxon>
        <taxon>Lachnocladiaceae</taxon>
        <taxon>Vararia</taxon>
    </lineage>
</organism>
<keyword evidence="2" id="KW-1185">Reference proteome</keyword>
<comment type="caution">
    <text evidence="1">The sequence shown here is derived from an EMBL/GenBank/DDBJ whole genome shotgun (WGS) entry which is preliminary data.</text>
</comment>
<dbReference type="Proteomes" id="UP000814128">
    <property type="component" value="Unassembled WGS sequence"/>
</dbReference>
<accession>A0ACB8QAZ3</accession>
<gene>
    <name evidence="1" type="ORF">K488DRAFT_21200</name>
</gene>
<name>A0ACB8QAZ3_9AGAM</name>
<feature type="non-terminal residue" evidence="1">
    <location>
        <position position="128"/>
    </location>
</feature>